<feature type="coiled-coil region" evidence="1">
    <location>
        <begin position="161"/>
        <end position="188"/>
    </location>
</feature>
<evidence type="ECO:0000313" key="3">
    <source>
        <dbReference type="Proteomes" id="UP000035681"/>
    </source>
</evidence>
<evidence type="ECO:0000313" key="5">
    <source>
        <dbReference type="WBParaSite" id="TCONS_00003585.p1"/>
    </source>
</evidence>
<keyword evidence="1" id="KW-0175">Coiled coil</keyword>
<dbReference type="STRING" id="6248.A0A0K0E9S3"/>
<dbReference type="WBParaSite" id="SSTP_0000625500.1">
    <property type="protein sequence ID" value="SSTP_0000625500.1"/>
    <property type="gene ID" value="SSTP_0000625500"/>
</dbReference>
<evidence type="ECO:0000313" key="4">
    <source>
        <dbReference type="WBParaSite" id="SSTP_0000625500.1"/>
    </source>
</evidence>
<feature type="region of interest" description="Disordered" evidence="2">
    <location>
        <begin position="288"/>
        <end position="322"/>
    </location>
</feature>
<reference evidence="4" key="1">
    <citation type="submission" date="2015-08" db="UniProtKB">
        <authorList>
            <consortium name="WormBaseParasite"/>
        </authorList>
    </citation>
    <scope>IDENTIFICATION</scope>
</reference>
<organism evidence="4">
    <name type="scientific">Strongyloides stercoralis</name>
    <name type="common">Threadworm</name>
    <dbReference type="NCBI Taxonomy" id="6248"/>
    <lineage>
        <taxon>Eukaryota</taxon>
        <taxon>Metazoa</taxon>
        <taxon>Ecdysozoa</taxon>
        <taxon>Nematoda</taxon>
        <taxon>Chromadorea</taxon>
        <taxon>Rhabditida</taxon>
        <taxon>Tylenchina</taxon>
        <taxon>Panagrolaimomorpha</taxon>
        <taxon>Strongyloidoidea</taxon>
        <taxon>Strongyloididae</taxon>
        <taxon>Strongyloides</taxon>
    </lineage>
</organism>
<protein>
    <submittedName>
        <fullName evidence="4 5">Uncharacterized protein</fullName>
    </submittedName>
</protein>
<dbReference type="WBParaSite" id="TCONS_00003585.p1">
    <property type="protein sequence ID" value="TCONS_00003585.p1"/>
    <property type="gene ID" value="XLOC_003325"/>
</dbReference>
<dbReference type="AlphaFoldDB" id="A0A0K0E9S3"/>
<sequence>MYFIKYQLFYIFLLCFQFSTIIIGDYSGYQASLPRDNFPQKTHPFVEPYYHSRNDYENHNYDFWYENKPLPHYHGNVPITIHQHYLQEEHFIDDESYVTDPPGFSLTKYKQNNLQKLSTNKNNNFSHFKKNQLPKARLSGSESFNGKNNFSQPNTIKNQLTKSEEQLLKEIENEIAIEEKKKEKSTNLIVEDITSKEENRKKGKITTDLVGTSISTIKSTEDYENFAKLPPGTQPDPFSHLPKVPIPANTYFENDGKKESKYKTIFENDGKKENKYKTIFENEVNIIEPDNDKNQGSDYMDDLDKMSTEDKKPLTSTPPTTTTKKILNEKVGNDYDLISYENKKTTYGEEDNADFFASETNKSKLTTNLEKSQYIGENKENEENETIFPSNKKESDKIKKCCPCCDLSTPSPNTLSPNTLSPNTLLPNTLSPNTLSPNTLSPKTLSQYEFTQFISNRQGFIPASTSQNNYGSSYIPTGAELAARYGVPYPSMVSEGKSCGPPSIPCIGIPYIPPPCCLSPPPKCCLPTIPCCPKIQVSCCPQTAICCEPNHIQYQQSKTSCNSCKSKTIMKYRSKRNTCLPCKYNKRSKRFDLFNTIYPEINQHLRVKRFGCIPCFHKRVKRTPLKSNCQTCSGNGNMRTKRTINCTLCTAGKLSVLNRNKRDTIYDSPGYDNIFNCDKSCCDYSRCDELSAKPLQPKKKNLN</sequence>
<keyword evidence="3" id="KW-1185">Reference proteome</keyword>
<proteinExistence type="predicted"/>
<name>A0A0K0E9S3_STRER</name>
<evidence type="ECO:0000256" key="2">
    <source>
        <dbReference type="SAM" id="MobiDB-lite"/>
    </source>
</evidence>
<evidence type="ECO:0000256" key="1">
    <source>
        <dbReference type="SAM" id="Coils"/>
    </source>
</evidence>
<feature type="compositionally biased region" description="Basic and acidic residues" evidence="2">
    <location>
        <begin position="302"/>
        <end position="313"/>
    </location>
</feature>
<dbReference type="Proteomes" id="UP000035681">
    <property type="component" value="Unplaced"/>
</dbReference>
<accession>A0A0K0E9S3</accession>